<dbReference type="EMBL" id="JAJLJH010000001">
    <property type="protein sequence ID" value="MCK9684316.1"/>
    <property type="molecule type" value="Genomic_DNA"/>
</dbReference>
<reference evidence="4" key="1">
    <citation type="submission" date="2021-11" db="EMBL/GenBank/DDBJ databases">
        <title>BS-T2-15 a new species belonging to the Comamonadaceae family isolated from the soil of a French oak forest.</title>
        <authorList>
            <person name="Mieszkin S."/>
            <person name="Alain K."/>
        </authorList>
    </citation>
    <scope>NUCLEOTIDE SEQUENCE</scope>
    <source>
        <strain evidence="4">BS-T2-15</strain>
    </source>
</reference>
<dbReference type="Gene3D" id="3.40.630.30">
    <property type="match status" value="1"/>
</dbReference>
<dbReference type="PANTHER" id="PTHR43877">
    <property type="entry name" value="AMINOALKYLPHOSPHONATE N-ACETYLTRANSFERASE-RELATED-RELATED"/>
    <property type="match status" value="1"/>
</dbReference>
<evidence type="ECO:0000256" key="2">
    <source>
        <dbReference type="ARBA" id="ARBA00023315"/>
    </source>
</evidence>
<dbReference type="InterPro" id="IPR016181">
    <property type="entry name" value="Acyl_CoA_acyltransferase"/>
</dbReference>
<evidence type="ECO:0000313" key="4">
    <source>
        <dbReference type="EMBL" id="MCK9684316.1"/>
    </source>
</evidence>
<keyword evidence="5" id="KW-1185">Reference proteome</keyword>
<keyword evidence="2" id="KW-0012">Acyltransferase</keyword>
<dbReference type="AlphaFoldDB" id="A0A9X2BYL5"/>
<evidence type="ECO:0000259" key="3">
    <source>
        <dbReference type="PROSITE" id="PS51186"/>
    </source>
</evidence>
<keyword evidence="1" id="KW-0808">Transferase</keyword>
<feature type="domain" description="N-acetyltransferase" evidence="3">
    <location>
        <begin position="4"/>
        <end position="173"/>
    </location>
</feature>
<dbReference type="PROSITE" id="PS51186">
    <property type="entry name" value="GNAT"/>
    <property type="match status" value="1"/>
</dbReference>
<accession>A0A9X2BYL5</accession>
<proteinExistence type="predicted"/>
<dbReference type="Pfam" id="PF00583">
    <property type="entry name" value="Acetyltransf_1"/>
    <property type="match status" value="1"/>
</dbReference>
<name>A0A9X2BYL5_9BURK</name>
<comment type="caution">
    <text evidence="4">The sequence shown here is derived from an EMBL/GenBank/DDBJ whole genome shotgun (WGS) entry which is preliminary data.</text>
</comment>
<dbReference type="GO" id="GO:0016747">
    <property type="term" value="F:acyltransferase activity, transferring groups other than amino-acyl groups"/>
    <property type="evidence" value="ECO:0007669"/>
    <property type="project" value="InterPro"/>
</dbReference>
<dbReference type="InterPro" id="IPR000182">
    <property type="entry name" value="GNAT_dom"/>
</dbReference>
<dbReference type="InterPro" id="IPR050832">
    <property type="entry name" value="Bact_Acetyltransf"/>
</dbReference>
<dbReference type="SUPFAM" id="SSF55729">
    <property type="entry name" value="Acyl-CoA N-acyltransferases (Nat)"/>
    <property type="match status" value="1"/>
</dbReference>
<evidence type="ECO:0000256" key="1">
    <source>
        <dbReference type="ARBA" id="ARBA00022679"/>
    </source>
</evidence>
<protein>
    <submittedName>
        <fullName evidence="4">GNAT family N-acetyltransferase</fullName>
    </submittedName>
</protein>
<dbReference type="Proteomes" id="UP001139353">
    <property type="component" value="Unassembled WGS sequence"/>
</dbReference>
<sequence length="194" mass="21011">MTAPLIRPATVDDVDTLCRLGAATFRETYRPISDPREVDDYADEHFTRARIEAWLHRTDARTLLASLADAPVGYAHVRRAAVPDCVADPEAVELSRLYLLGSAQGVGLGSALMAEAIAQIAALGARTAWLGAYDRNVKALAFYARHGFVQAGTHAFEFGGRIHADPVLTRAVTPAARGPSIIRASQNIPRRLPR</sequence>
<dbReference type="RefSeq" id="WP_275680349.1">
    <property type="nucleotide sequence ID" value="NZ_JAJLJH010000001.1"/>
</dbReference>
<dbReference type="CDD" id="cd04301">
    <property type="entry name" value="NAT_SF"/>
    <property type="match status" value="1"/>
</dbReference>
<gene>
    <name evidence="4" type="ORF">LPC04_01195</name>
</gene>
<organism evidence="4 5">
    <name type="scientific">Scleromatobacter humisilvae</name>
    <dbReference type="NCBI Taxonomy" id="2897159"/>
    <lineage>
        <taxon>Bacteria</taxon>
        <taxon>Pseudomonadati</taxon>
        <taxon>Pseudomonadota</taxon>
        <taxon>Betaproteobacteria</taxon>
        <taxon>Burkholderiales</taxon>
        <taxon>Sphaerotilaceae</taxon>
        <taxon>Scleromatobacter</taxon>
    </lineage>
</organism>
<evidence type="ECO:0000313" key="5">
    <source>
        <dbReference type="Proteomes" id="UP001139353"/>
    </source>
</evidence>